<dbReference type="InterPro" id="IPR012337">
    <property type="entry name" value="RNaseH-like_sf"/>
</dbReference>
<dbReference type="RefSeq" id="WP_329780160.1">
    <property type="nucleotide sequence ID" value="NZ_JAYJJU010000018.1"/>
</dbReference>
<dbReference type="SUPFAM" id="SSF53098">
    <property type="entry name" value="Ribonuclease H-like"/>
    <property type="match status" value="1"/>
</dbReference>
<accession>A0ABU5XZD5</accession>
<evidence type="ECO:0000259" key="2">
    <source>
        <dbReference type="PROSITE" id="PS50994"/>
    </source>
</evidence>
<sequence>MTKPAVRIGVGTRLIYDGELADVVELHPAESGVDLTLRIGTDRQRAVRIGVRELLDGGRARLIDDDLDSDDQTDPANVILGGLPDAEMDAVRTRAAHVREVLTGYRSGHVELAGEGEPRPQFDPHRPVMDRYGAKATELGVTVRTIGQWVSDYRSNGEAGLVPARHMRHAGLGTKVDSRWIETAVEVMVEHSDQSRPSQTMVITRTNARVGARFGEGVVALPSRATAFRVLSELEKKYPTFRLSTKRNRDIAGRPDGQYGKLRPTRPGEYLLMDTTRLDVFALDPFTLRWVQAELTIGMDWYTRCVTGIRLTPVSTKSVDAAAVLYQAYRPRPAGKDWPAHSVWPAHGIPRSVLIDVEVVDGPSISAAGPAIVPETVVIDHGKIYVSEHLTSVCQRMGISIQPARLRTGRDKGPVERFFRTIREDLLQALPGYKGPDVHSRGLEPESEAFFYLDELEAIIREWVAVVYHHRPHDSLIDPRVPGLRMSPAQMFEHGIARAGYIEAPRDRDLAYEFLKTEWRTIQHYGIDLGGRRYNGSALQPYRNTTSPYTGKAKGRWPIHYDPDDITRAYFRDPETRTWHMLIWEHTPSMEMPLSEDALRFARKLAATKYTYPDDKLAVADLLQRWNLGLGNTLAERRMALRLSREEALMGDPKAQSEVVTLPSVARVLATADPPAEQTGTHDEPDPETGDDDAEEELDDDAAASDFYADALDDA</sequence>
<evidence type="ECO:0000313" key="3">
    <source>
        <dbReference type="EMBL" id="MEB3033360.1"/>
    </source>
</evidence>
<evidence type="ECO:0000313" key="4">
    <source>
        <dbReference type="Proteomes" id="UP001298593"/>
    </source>
</evidence>
<feature type="compositionally biased region" description="Low complexity" evidence="1">
    <location>
        <begin position="704"/>
        <end position="715"/>
    </location>
</feature>
<dbReference type="InterPro" id="IPR015378">
    <property type="entry name" value="Transposase-like_Mu_C"/>
</dbReference>
<reference evidence="3 4" key="1">
    <citation type="submission" date="2023-12" db="EMBL/GenBank/DDBJ databases">
        <title>Description of new species of Mycobacterium terrae complex isolated from sewage at the Sao Paulo Zoological Park Foundation in Brazil.</title>
        <authorList>
            <person name="Romagnoli C.L."/>
            <person name="Conceicao E.C."/>
            <person name="Machado E."/>
            <person name="Barreto L.B.P.F."/>
            <person name="Sharma A."/>
            <person name="Silva N.M."/>
            <person name="Marques L.E."/>
            <person name="Juliana M.A."/>
            <person name="Lourenco M.C.S."/>
            <person name="Digiampietri L.A."/>
            <person name="Suffys P.N."/>
            <person name="Viana-Niero C."/>
        </authorList>
    </citation>
    <scope>NUCLEOTIDE SEQUENCE [LARGE SCALE GENOMIC DNA]</scope>
    <source>
        <strain evidence="3 4">MYC340</strain>
    </source>
</reference>
<keyword evidence="4" id="KW-1185">Reference proteome</keyword>
<dbReference type="PROSITE" id="PS50994">
    <property type="entry name" value="INTEGRASE"/>
    <property type="match status" value="1"/>
</dbReference>
<dbReference type="InterPro" id="IPR036397">
    <property type="entry name" value="RNaseH_sf"/>
</dbReference>
<proteinExistence type="predicted"/>
<dbReference type="EMBL" id="JAYJJU010000018">
    <property type="protein sequence ID" value="MEB3033360.1"/>
    <property type="molecule type" value="Genomic_DNA"/>
</dbReference>
<organism evidence="3 4">
    <name type="scientific">[Mycobacterium] nativiensis</name>
    <dbReference type="NCBI Taxonomy" id="2855503"/>
    <lineage>
        <taxon>Bacteria</taxon>
        <taxon>Bacillati</taxon>
        <taxon>Actinomycetota</taxon>
        <taxon>Actinomycetes</taxon>
        <taxon>Mycobacteriales</taxon>
        <taxon>Mycobacteriaceae</taxon>
        <taxon>Mycolicibacter</taxon>
    </lineage>
</organism>
<feature type="region of interest" description="Disordered" evidence="1">
    <location>
        <begin position="667"/>
        <end position="715"/>
    </location>
</feature>
<dbReference type="Proteomes" id="UP001298593">
    <property type="component" value="Unassembled WGS sequence"/>
</dbReference>
<protein>
    <submittedName>
        <fullName evidence="3">Mu transposase C-terminal domain-containing protein</fullName>
    </submittedName>
</protein>
<dbReference type="Pfam" id="PF09299">
    <property type="entry name" value="Mu-transpos_C"/>
    <property type="match status" value="1"/>
</dbReference>
<name>A0ABU5XZD5_9MYCO</name>
<evidence type="ECO:0000256" key="1">
    <source>
        <dbReference type="SAM" id="MobiDB-lite"/>
    </source>
</evidence>
<dbReference type="Gene3D" id="3.30.420.10">
    <property type="entry name" value="Ribonuclease H-like superfamily/Ribonuclease H"/>
    <property type="match status" value="1"/>
</dbReference>
<comment type="caution">
    <text evidence="3">The sequence shown here is derived from an EMBL/GenBank/DDBJ whole genome shotgun (WGS) entry which is preliminary data.</text>
</comment>
<feature type="compositionally biased region" description="Acidic residues" evidence="1">
    <location>
        <begin position="685"/>
        <end position="703"/>
    </location>
</feature>
<dbReference type="InterPro" id="IPR001584">
    <property type="entry name" value="Integrase_cat-core"/>
</dbReference>
<gene>
    <name evidence="3" type="ORF">KV113_17550</name>
</gene>
<feature type="domain" description="Integrase catalytic" evidence="2">
    <location>
        <begin position="263"/>
        <end position="496"/>
    </location>
</feature>